<dbReference type="Pfam" id="PF08268">
    <property type="entry name" value="FBA_3"/>
    <property type="match status" value="1"/>
</dbReference>
<dbReference type="SUPFAM" id="SSF81383">
    <property type="entry name" value="F-box domain"/>
    <property type="match status" value="1"/>
</dbReference>
<dbReference type="InterPro" id="IPR017451">
    <property type="entry name" value="F-box-assoc_interact_dom"/>
</dbReference>
<name>A0A835K4S4_9ROSI</name>
<evidence type="ECO:0000313" key="10">
    <source>
        <dbReference type="Proteomes" id="UP000657918"/>
    </source>
</evidence>
<evidence type="ECO:0000256" key="5">
    <source>
        <dbReference type="ARBA" id="ARBA00022989"/>
    </source>
</evidence>
<dbReference type="PANTHER" id="PTHR13116:SF5">
    <property type="entry name" value="ER MEMBRANE PROTEIN COMPLEX SUBUNIT 3"/>
    <property type="match status" value="1"/>
</dbReference>
<feature type="transmembrane region" description="Helical" evidence="7">
    <location>
        <begin position="496"/>
        <end position="520"/>
    </location>
</feature>
<sequence length="675" mass="77146">MSSAASTSSSTFTEMSANIPSDIISDILSRLPVKSLSRFKSVSKSMLAFLGNPEFVEQHLKNAKLKNPNLVLKLDSKLFYVEDEEWSKARRLPLPFSLCLENVEISGSCHGILCISDQQCNQDIFLLNPSTGVFKHLPFSGFDFAVAENSFTTMGFGYHQVEGDYKVIRCVYIYDKPFIDIDSYECEARVYSLKADEWKNIGAIPYHLGYKAAIWLGNDFLIWKATRGLGRAGKYLIVSYDMSIEEFKEIPQPIVNYNNELHMEVSVFDGLVSTFYLSKYDEAHIWTMKEYGVKDSWELRFVIKLPERVESYNYIFLKPLVILKNGEILLEAGEKTRILHDPKKDSYRIINPIRGAPRRFLVTPIVGSLVSPFVNKSMAEDLVLDTAIRDWVLIPLTVVMILIGVLRYFVSKLMRSQQNPDVKLVREGQVVIRARNLRAGANFIPAKSFRARRAYFSNEENGLLHVPKGQGQNPQAQMFSDPNMAMDMMKKNLSMIIPQTLTFAWVNFFFSGFVAAKIPFPLTQRFRSMLQNGIDLSTVDVSYVSSRSWYFLNLFGLRGLFSLILGEENELKYDISNAAMDDTQRMMQMSGFGMDPTKEWQIWKGVPIALHFPKELESLGLIVLYKIKIKFIWQECSLPCLNLSAEKDGLDIIQHEWALPKFEQRAEAALKKLIN</sequence>
<comment type="caution">
    <text evidence="9">The sequence shown here is derived from an EMBL/GenBank/DDBJ whole genome shotgun (WGS) entry which is preliminary data.</text>
</comment>
<organism evidence="9 10">
    <name type="scientific">Salix dunnii</name>
    <dbReference type="NCBI Taxonomy" id="1413687"/>
    <lineage>
        <taxon>Eukaryota</taxon>
        <taxon>Viridiplantae</taxon>
        <taxon>Streptophyta</taxon>
        <taxon>Embryophyta</taxon>
        <taxon>Tracheophyta</taxon>
        <taxon>Spermatophyta</taxon>
        <taxon>Magnoliopsida</taxon>
        <taxon>eudicotyledons</taxon>
        <taxon>Gunneridae</taxon>
        <taxon>Pentapetalae</taxon>
        <taxon>rosids</taxon>
        <taxon>fabids</taxon>
        <taxon>Malpighiales</taxon>
        <taxon>Salicaceae</taxon>
        <taxon>Saliceae</taxon>
        <taxon>Salix</taxon>
    </lineage>
</organism>
<feature type="domain" description="F-box" evidence="8">
    <location>
        <begin position="19"/>
        <end position="59"/>
    </location>
</feature>
<dbReference type="Pfam" id="PF01956">
    <property type="entry name" value="EMC3_TMCO1"/>
    <property type="match status" value="1"/>
</dbReference>
<dbReference type="PANTHER" id="PTHR13116">
    <property type="entry name" value="ER MEMBRANE PROTEIN COMPLEX SUBUNIT 3"/>
    <property type="match status" value="1"/>
</dbReference>
<dbReference type="GO" id="GO:0034975">
    <property type="term" value="P:protein folding in endoplasmic reticulum"/>
    <property type="evidence" value="ECO:0007669"/>
    <property type="project" value="TreeGrafter"/>
</dbReference>
<dbReference type="InterPro" id="IPR013187">
    <property type="entry name" value="F-box-assoc_dom_typ3"/>
</dbReference>
<dbReference type="InterPro" id="IPR036047">
    <property type="entry name" value="F-box-like_dom_sf"/>
</dbReference>
<comment type="similarity">
    <text evidence="2">Belongs to the EMC3 family.</text>
</comment>
<keyword evidence="10" id="KW-1185">Reference proteome</keyword>
<dbReference type="GO" id="GO:0072546">
    <property type="term" value="C:EMC complex"/>
    <property type="evidence" value="ECO:0007669"/>
    <property type="project" value="TreeGrafter"/>
</dbReference>
<dbReference type="InterPro" id="IPR001810">
    <property type="entry name" value="F-box_dom"/>
</dbReference>
<dbReference type="SMART" id="SM01415">
    <property type="entry name" value="DUF106"/>
    <property type="match status" value="1"/>
</dbReference>
<gene>
    <name evidence="9" type="ORF">SADUNF_Sadunf06G0008700</name>
</gene>
<evidence type="ECO:0000256" key="1">
    <source>
        <dbReference type="ARBA" id="ARBA00004141"/>
    </source>
</evidence>
<keyword evidence="5 7" id="KW-1133">Transmembrane helix</keyword>
<evidence type="ECO:0000256" key="2">
    <source>
        <dbReference type="ARBA" id="ARBA00005376"/>
    </source>
</evidence>
<dbReference type="OrthoDB" id="5314306at2759"/>
<comment type="subcellular location">
    <subcellularLocation>
        <location evidence="1">Membrane</location>
        <topology evidence="1">Multi-pass membrane protein</topology>
    </subcellularLocation>
</comment>
<evidence type="ECO:0000313" key="9">
    <source>
        <dbReference type="EMBL" id="KAF9679376.1"/>
    </source>
</evidence>
<proteinExistence type="inferred from homology"/>
<dbReference type="EMBL" id="JADGMS010000006">
    <property type="protein sequence ID" value="KAF9679376.1"/>
    <property type="molecule type" value="Genomic_DNA"/>
</dbReference>
<dbReference type="InterPro" id="IPR002809">
    <property type="entry name" value="EMC3/TMCO1"/>
</dbReference>
<dbReference type="InterPro" id="IPR008568">
    <property type="entry name" value="EMC3"/>
</dbReference>
<keyword evidence="4 7" id="KW-0812">Transmembrane</keyword>
<dbReference type="SMART" id="SM00256">
    <property type="entry name" value="FBOX"/>
    <property type="match status" value="1"/>
</dbReference>
<reference evidence="9 10" key="1">
    <citation type="submission" date="2020-10" db="EMBL/GenBank/DDBJ databases">
        <title>Plant Genome Project.</title>
        <authorList>
            <person name="Zhang R.-G."/>
        </authorList>
    </citation>
    <scope>NUCLEOTIDE SEQUENCE [LARGE SCALE GENOMIC DNA]</scope>
    <source>
        <strain evidence="9">FAFU-HL-1</strain>
        <tissue evidence="9">Leaf</tissue>
    </source>
</reference>
<dbReference type="AlphaFoldDB" id="A0A835K4S4"/>
<dbReference type="Proteomes" id="UP000657918">
    <property type="component" value="Unassembled WGS sequence"/>
</dbReference>
<evidence type="ECO:0000256" key="6">
    <source>
        <dbReference type="ARBA" id="ARBA00023136"/>
    </source>
</evidence>
<evidence type="ECO:0000256" key="7">
    <source>
        <dbReference type="SAM" id="Phobius"/>
    </source>
</evidence>
<feature type="transmembrane region" description="Helical" evidence="7">
    <location>
        <begin position="391"/>
        <end position="410"/>
    </location>
</feature>
<evidence type="ECO:0000256" key="4">
    <source>
        <dbReference type="ARBA" id="ARBA00022692"/>
    </source>
</evidence>
<keyword evidence="6 7" id="KW-0472">Membrane</keyword>
<dbReference type="Pfam" id="PF00646">
    <property type="entry name" value="F-box"/>
    <property type="match status" value="1"/>
</dbReference>
<evidence type="ECO:0000256" key="3">
    <source>
        <dbReference type="ARBA" id="ARBA00020822"/>
    </source>
</evidence>
<dbReference type="NCBIfam" id="TIGR01640">
    <property type="entry name" value="F_box_assoc_1"/>
    <property type="match status" value="1"/>
</dbReference>
<protein>
    <recommendedName>
        <fullName evidence="3">ER membrane protein complex subunit 3</fullName>
    </recommendedName>
</protein>
<evidence type="ECO:0000259" key="8">
    <source>
        <dbReference type="SMART" id="SM00256"/>
    </source>
</evidence>
<accession>A0A835K4S4</accession>